<accession>A0A2H1V792</accession>
<evidence type="ECO:0000313" key="1">
    <source>
        <dbReference type="EMBL" id="SOQ36713.1"/>
    </source>
</evidence>
<dbReference type="EMBL" id="ODYU01001049">
    <property type="protein sequence ID" value="SOQ36713.1"/>
    <property type="molecule type" value="Genomic_DNA"/>
</dbReference>
<dbReference type="AlphaFoldDB" id="A0A2H1V792"/>
<reference evidence="1" key="1">
    <citation type="submission" date="2016-07" db="EMBL/GenBank/DDBJ databases">
        <authorList>
            <person name="Bretaudeau A."/>
        </authorList>
    </citation>
    <scope>NUCLEOTIDE SEQUENCE</scope>
    <source>
        <strain evidence="1">Rice</strain>
        <tissue evidence="1">Whole body</tissue>
    </source>
</reference>
<sequence length="141" mass="15822">MLIVKTLVVDNHLRRLVLGGWIKSLMQKAVLLETALVDCTDEVTNIAIDSCAASLQGYANRDRRLREEHHPMTCTALGEAKGNVRLLLTKNHPVPIPTFRAGAPHTMFKVRTLLYTRAQPVYKAALIVMEGLRLRTVPLKR</sequence>
<gene>
    <name evidence="1" type="ORF">SFRICE_026431</name>
</gene>
<protein>
    <submittedName>
        <fullName evidence="1">SFRICE_026431</fullName>
    </submittedName>
</protein>
<name>A0A2H1V792_SPOFR</name>
<organism evidence="1">
    <name type="scientific">Spodoptera frugiperda</name>
    <name type="common">Fall armyworm</name>
    <dbReference type="NCBI Taxonomy" id="7108"/>
    <lineage>
        <taxon>Eukaryota</taxon>
        <taxon>Metazoa</taxon>
        <taxon>Ecdysozoa</taxon>
        <taxon>Arthropoda</taxon>
        <taxon>Hexapoda</taxon>
        <taxon>Insecta</taxon>
        <taxon>Pterygota</taxon>
        <taxon>Neoptera</taxon>
        <taxon>Endopterygota</taxon>
        <taxon>Lepidoptera</taxon>
        <taxon>Glossata</taxon>
        <taxon>Ditrysia</taxon>
        <taxon>Noctuoidea</taxon>
        <taxon>Noctuidae</taxon>
        <taxon>Amphipyrinae</taxon>
        <taxon>Spodoptera</taxon>
    </lineage>
</organism>
<proteinExistence type="predicted"/>